<feature type="compositionally biased region" description="Basic and acidic residues" evidence="1">
    <location>
        <begin position="80"/>
        <end position="97"/>
    </location>
</feature>
<feature type="non-terminal residue" evidence="2">
    <location>
        <position position="1"/>
    </location>
</feature>
<feature type="compositionally biased region" description="Acidic residues" evidence="1">
    <location>
        <begin position="10"/>
        <end position="25"/>
    </location>
</feature>
<feature type="region of interest" description="Disordered" evidence="1">
    <location>
        <begin position="80"/>
        <end position="122"/>
    </location>
</feature>
<accession>A0AAV5SZB1</accession>
<keyword evidence="3" id="KW-1185">Reference proteome</keyword>
<evidence type="ECO:0000256" key="1">
    <source>
        <dbReference type="SAM" id="MobiDB-lite"/>
    </source>
</evidence>
<reference evidence="2" key="1">
    <citation type="submission" date="2023-10" db="EMBL/GenBank/DDBJ databases">
        <title>Genome assembly of Pristionchus species.</title>
        <authorList>
            <person name="Yoshida K."/>
            <person name="Sommer R.J."/>
        </authorList>
    </citation>
    <scope>NUCLEOTIDE SEQUENCE</scope>
    <source>
        <strain evidence="2">RS0144</strain>
    </source>
</reference>
<gene>
    <name evidence="2" type="ORF">PENTCL1PPCAC_7804</name>
</gene>
<organism evidence="2 3">
    <name type="scientific">Pristionchus entomophagus</name>
    <dbReference type="NCBI Taxonomy" id="358040"/>
    <lineage>
        <taxon>Eukaryota</taxon>
        <taxon>Metazoa</taxon>
        <taxon>Ecdysozoa</taxon>
        <taxon>Nematoda</taxon>
        <taxon>Chromadorea</taxon>
        <taxon>Rhabditida</taxon>
        <taxon>Rhabditina</taxon>
        <taxon>Diplogasteromorpha</taxon>
        <taxon>Diplogasteroidea</taxon>
        <taxon>Neodiplogasteridae</taxon>
        <taxon>Pristionchus</taxon>
    </lineage>
</organism>
<feature type="non-terminal residue" evidence="2">
    <location>
        <position position="214"/>
    </location>
</feature>
<dbReference type="AlphaFoldDB" id="A0AAV5SZB1"/>
<sequence length="214" mass="25607">RLKEEKKEKEEEEDSDSDDESEDDPYSCRWPDCGKSLKRGDECRKIEWLEEHLHSRHIPAAGRFRCSKCKKFRGKTRKLVDEHEKKCGKTEKKREPRASPLLFYHPADPRPPQTRKRDAKPPVRPADCFQYAYVRPPKRHPLLADFDPAVDAHLQKTLVFKMEHNWNVRREFNPSWKNAAGSKWRKTRLPGEAYRFVVLNDEKEREEEKERERQ</sequence>
<evidence type="ECO:0008006" key="4">
    <source>
        <dbReference type="Google" id="ProtNLM"/>
    </source>
</evidence>
<comment type="caution">
    <text evidence="2">The sequence shown here is derived from an EMBL/GenBank/DDBJ whole genome shotgun (WGS) entry which is preliminary data.</text>
</comment>
<name>A0AAV5SZB1_9BILA</name>
<feature type="region of interest" description="Disordered" evidence="1">
    <location>
        <begin position="1"/>
        <end position="38"/>
    </location>
</feature>
<dbReference type="EMBL" id="BTSX01000002">
    <property type="protein sequence ID" value="GMS85629.1"/>
    <property type="molecule type" value="Genomic_DNA"/>
</dbReference>
<proteinExistence type="predicted"/>
<dbReference type="Proteomes" id="UP001432027">
    <property type="component" value="Unassembled WGS sequence"/>
</dbReference>
<protein>
    <recommendedName>
        <fullName evidence="4">C2H2-type domain-containing protein</fullName>
    </recommendedName>
</protein>
<evidence type="ECO:0000313" key="3">
    <source>
        <dbReference type="Proteomes" id="UP001432027"/>
    </source>
</evidence>
<evidence type="ECO:0000313" key="2">
    <source>
        <dbReference type="EMBL" id="GMS85629.1"/>
    </source>
</evidence>